<accession>A0A8F5GZD1</accession>
<dbReference type="EMBL" id="CP077713">
    <property type="protein sequence ID" value="QXJ35010.1"/>
    <property type="molecule type" value="Genomic_DNA"/>
</dbReference>
<keyword evidence="3" id="KW-1185">Reference proteome</keyword>
<organism evidence="2 3">
    <name type="scientific">Saccharolobus shibatae</name>
    <dbReference type="NCBI Taxonomy" id="2286"/>
    <lineage>
        <taxon>Archaea</taxon>
        <taxon>Thermoproteota</taxon>
        <taxon>Thermoprotei</taxon>
        <taxon>Sulfolobales</taxon>
        <taxon>Sulfolobaceae</taxon>
        <taxon>Saccharolobus</taxon>
    </lineage>
</organism>
<feature type="coiled-coil region" evidence="1">
    <location>
        <begin position="59"/>
        <end position="196"/>
    </location>
</feature>
<reference evidence="2 3" key="1">
    <citation type="journal article" date="2021" name="Environ. Microbiol.">
        <title>New insights into the diversity and evolution of the archaeal mobilome from three complete genomes of Saccharolobus shibatae.</title>
        <authorList>
            <person name="Medvedeva S."/>
            <person name="Brandt D."/>
            <person name="Cvirkaite-Krupovic V."/>
            <person name="Liu Y."/>
            <person name="Severinov K."/>
            <person name="Ishino S."/>
            <person name="Ishino Y."/>
            <person name="Prangishvili D."/>
            <person name="Kalinowski J."/>
            <person name="Krupovic M."/>
        </authorList>
    </citation>
    <scope>NUCLEOTIDE SEQUENCE [LARGE SCALE GENOMIC DNA]</scope>
    <source>
        <strain evidence="2 3">S38A</strain>
    </source>
</reference>
<evidence type="ECO:0000256" key="1">
    <source>
        <dbReference type="SAM" id="Coils"/>
    </source>
</evidence>
<proteinExistence type="predicted"/>
<dbReference type="RefSeq" id="WP_218257727.1">
    <property type="nucleotide sequence ID" value="NZ_CP077713.1"/>
</dbReference>
<dbReference type="PANTHER" id="PTHR34314">
    <property type="entry name" value="CRENARCHAEAL PROTEIN, PUTATIVE-RELATED"/>
    <property type="match status" value="1"/>
</dbReference>
<protein>
    <submittedName>
        <fullName evidence="2">Uncharacterized protein</fullName>
    </submittedName>
</protein>
<name>A0A8F5GZD1_9CREN</name>
<evidence type="ECO:0000313" key="3">
    <source>
        <dbReference type="Proteomes" id="UP000694036"/>
    </source>
</evidence>
<gene>
    <name evidence="2" type="ORF">J5U22_01557</name>
</gene>
<dbReference type="PANTHER" id="PTHR34314:SF6">
    <property type="entry name" value="DUF3782 DOMAIN-CONTAINING PROTEIN"/>
    <property type="match status" value="1"/>
</dbReference>
<dbReference type="AlphaFoldDB" id="A0A8F5GZD1"/>
<evidence type="ECO:0000313" key="2">
    <source>
        <dbReference type="EMBL" id="QXJ35010.1"/>
    </source>
</evidence>
<dbReference type="GeneID" id="65556971"/>
<sequence length="313" mass="36022">MAEDLKKWFNDFLNRISEKIKRGEELSELEMQIVVNYVTNLQLFEHVDRRISDVERNLRDEIRKTREELLANDEKIKQELLKEINNVKGELEKKIEDTRTELKGEIATVKGELEKKIEDTRVDLEKKIEDTRTELKGEIATVKGELEKKIEDTRVDLEKKIEDTRTELKGEIATVKGELEKKIEDTRVDLEKKISEVDSKVDATKSDLGLVAEEVYIGSFVDFLSRVGEKVVNVYRHFEVSVGEIDALVETQNRVYVVEVKMKAEFKDIDSLLVKAKAVAEEYKGKEIVPVLTGSKISKTVRGYAKGYNVMVV</sequence>
<keyword evidence="1" id="KW-0175">Coiled coil</keyword>
<dbReference type="Proteomes" id="UP000694036">
    <property type="component" value="Chromosome"/>
</dbReference>